<keyword evidence="10" id="KW-0812">Transmembrane</keyword>
<dbReference type="PANTHER" id="PTHR43711">
    <property type="entry name" value="TWO-COMPONENT HISTIDINE KINASE"/>
    <property type="match status" value="1"/>
</dbReference>
<keyword evidence="5" id="KW-0597">Phosphoprotein</keyword>
<evidence type="ECO:0000313" key="12">
    <source>
        <dbReference type="EMBL" id="ROR89244.1"/>
    </source>
</evidence>
<dbReference type="CDD" id="cd16922">
    <property type="entry name" value="HATPase_EvgS-ArcB-TorS-like"/>
    <property type="match status" value="1"/>
</dbReference>
<dbReference type="Pfam" id="PF02518">
    <property type="entry name" value="HATPase_c"/>
    <property type="match status" value="1"/>
</dbReference>
<feature type="transmembrane region" description="Helical" evidence="10">
    <location>
        <begin position="139"/>
        <end position="159"/>
    </location>
</feature>
<evidence type="ECO:0000256" key="7">
    <source>
        <dbReference type="ARBA" id="ARBA00022777"/>
    </source>
</evidence>
<feature type="transmembrane region" description="Helical" evidence="10">
    <location>
        <begin position="295"/>
        <end position="313"/>
    </location>
</feature>
<dbReference type="OrthoDB" id="9813151at2"/>
<evidence type="ECO:0000256" key="5">
    <source>
        <dbReference type="ARBA" id="ARBA00022553"/>
    </source>
</evidence>
<evidence type="ECO:0000256" key="1">
    <source>
        <dbReference type="ARBA" id="ARBA00000085"/>
    </source>
</evidence>
<comment type="cofactor">
    <cofactor evidence="2">
        <name>a divalent metal cation</name>
        <dbReference type="ChEBI" id="CHEBI:60240"/>
    </cofactor>
</comment>
<keyword evidence="6" id="KW-0808">Transferase</keyword>
<dbReference type="SUPFAM" id="SSF55874">
    <property type="entry name" value="ATPase domain of HSP90 chaperone/DNA topoisomerase II/histidine kinase"/>
    <property type="match status" value="1"/>
</dbReference>
<keyword evidence="7" id="KW-0418">Kinase</keyword>
<feature type="transmembrane region" description="Helical" evidence="10">
    <location>
        <begin position="267"/>
        <end position="289"/>
    </location>
</feature>
<keyword evidence="10" id="KW-1133">Transmembrane helix</keyword>
<dbReference type="GO" id="GO:0005886">
    <property type="term" value="C:plasma membrane"/>
    <property type="evidence" value="ECO:0007669"/>
    <property type="project" value="UniProtKB-SubCell"/>
</dbReference>
<dbReference type="FunFam" id="3.30.565.10:FF:000006">
    <property type="entry name" value="Sensor histidine kinase WalK"/>
    <property type="match status" value="1"/>
</dbReference>
<dbReference type="PANTHER" id="PTHR43711:SF1">
    <property type="entry name" value="HISTIDINE KINASE 1"/>
    <property type="match status" value="1"/>
</dbReference>
<dbReference type="Gene3D" id="1.10.287.130">
    <property type="match status" value="1"/>
</dbReference>
<dbReference type="SMART" id="SM00388">
    <property type="entry name" value="HisKA"/>
    <property type="match status" value="1"/>
</dbReference>
<dbReference type="InterPro" id="IPR003594">
    <property type="entry name" value="HATPase_dom"/>
</dbReference>
<name>A0A3N2CPK7_9ACTN</name>
<sequence>MPSSRPRASPGPDRVVLRLGAVVIVSLLVLACVVVLGGHAWGPVTSDSVGVVAAALATLCALHAGLRNTGPMRLSWLLFAVMILLNAVGATYWLADGGSDGDRSLSWSDALYLAAVVPAGIALLRYPMTSGLRRAWRPALLDGLVMASSMLLLSMVLGLSEVAHTLAGTRAFVFLVYPVMDVVILSLLVVLLLRTAGRLRVDVVLIASTFAAFAVADLGFALSSVRGEQLGDVYLLGYVVAALLLASAALAAATLETRVRRLLPHLAGPIAPLLPDLAAFAALAVAVVVGVSDTAQAVLVTLVLVVTGLRQVLLTTTNLRLRDDLERRVADRTQELRDLTAEHQRLDAMKREFVSAVSHELRTPLTAIRGSLELLADGDAGELPAPARPVVEMATRGSERLSRLVDDIIDLERLESGEFGFRPAPHDLLPLLADAVGSLDALAREAGVEVRIAACPARVVCDGDRVTQALVNLVGNALKFTPPGGTVTIDARRTEEGLRVSVSDTGRGIPPGELEAVFDRFHQVEPDDARQQSGTGLGLSITRRIVEANGGRVWAESEVGVGSTFYFTLPLEDDGPAAGSVAGPVPHPVATCAPGPLLRVPLGLVHP</sequence>
<comment type="subcellular location">
    <subcellularLocation>
        <location evidence="3">Cell membrane</location>
    </subcellularLocation>
</comment>
<feature type="transmembrane region" description="Helical" evidence="10">
    <location>
        <begin position="48"/>
        <end position="64"/>
    </location>
</feature>
<dbReference type="Pfam" id="PF00512">
    <property type="entry name" value="HisKA"/>
    <property type="match status" value="1"/>
</dbReference>
<dbReference type="GO" id="GO:0000155">
    <property type="term" value="F:phosphorelay sensor kinase activity"/>
    <property type="evidence" value="ECO:0007669"/>
    <property type="project" value="InterPro"/>
</dbReference>
<gene>
    <name evidence="12" type="ORF">EDD33_0061</name>
</gene>
<feature type="transmembrane region" description="Helical" evidence="10">
    <location>
        <begin position="171"/>
        <end position="191"/>
    </location>
</feature>
<feature type="domain" description="Histidine kinase" evidence="11">
    <location>
        <begin position="356"/>
        <end position="573"/>
    </location>
</feature>
<dbReference type="RefSeq" id="WP_123388645.1">
    <property type="nucleotide sequence ID" value="NZ_RKHO01000001.1"/>
</dbReference>
<accession>A0A3N2CPK7</accession>
<evidence type="ECO:0000259" key="11">
    <source>
        <dbReference type="PROSITE" id="PS50109"/>
    </source>
</evidence>
<keyword evidence="13" id="KW-1185">Reference proteome</keyword>
<evidence type="ECO:0000256" key="9">
    <source>
        <dbReference type="ARBA" id="ARBA00023136"/>
    </source>
</evidence>
<comment type="catalytic activity">
    <reaction evidence="1">
        <text>ATP + protein L-histidine = ADP + protein N-phospho-L-histidine.</text>
        <dbReference type="EC" id="2.7.13.3"/>
    </reaction>
</comment>
<dbReference type="EC" id="2.7.13.3" evidence="4"/>
<evidence type="ECO:0000256" key="4">
    <source>
        <dbReference type="ARBA" id="ARBA00012438"/>
    </source>
</evidence>
<feature type="transmembrane region" description="Helical" evidence="10">
    <location>
        <begin position="110"/>
        <end position="127"/>
    </location>
</feature>
<dbReference type="InterPro" id="IPR004358">
    <property type="entry name" value="Sig_transdc_His_kin-like_C"/>
</dbReference>
<dbReference type="PRINTS" id="PR00344">
    <property type="entry name" value="BCTRLSENSOR"/>
</dbReference>
<dbReference type="FunFam" id="1.10.287.130:FF:000001">
    <property type="entry name" value="Two-component sensor histidine kinase"/>
    <property type="match status" value="1"/>
</dbReference>
<dbReference type="EMBL" id="RKHO01000001">
    <property type="protein sequence ID" value="ROR89244.1"/>
    <property type="molecule type" value="Genomic_DNA"/>
</dbReference>
<evidence type="ECO:0000256" key="8">
    <source>
        <dbReference type="ARBA" id="ARBA00023012"/>
    </source>
</evidence>
<dbReference type="Gene3D" id="3.30.565.10">
    <property type="entry name" value="Histidine kinase-like ATPase, C-terminal domain"/>
    <property type="match status" value="1"/>
</dbReference>
<dbReference type="AlphaFoldDB" id="A0A3N2CPK7"/>
<evidence type="ECO:0000256" key="2">
    <source>
        <dbReference type="ARBA" id="ARBA00001968"/>
    </source>
</evidence>
<evidence type="ECO:0000313" key="13">
    <source>
        <dbReference type="Proteomes" id="UP000281738"/>
    </source>
</evidence>
<reference evidence="12 13" key="1">
    <citation type="submission" date="2018-11" db="EMBL/GenBank/DDBJ databases">
        <title>Sequencing the genomes of 1000 actinobacteria strains.</title>
        <authorList>
            <person name="Klenk H.-P."/>
        </authorList>
    </citation>
    <scope>NUCLEOTIDE SEQUENCE [LARGE SCALE GENOMIC DNA]</scope>
    <source>
        <strain evidence="12 13">DSM 12652</strain>
    </source>
</reference>
<dbReference type="InterPro" id="IPR005467">
    <property type="entry name" value="His_kinase_dom"/>
</dbReference>
<feature type="transmembrane region" description="Helical" evidence="10">
    <location>
        <begin position="235"/>
        <end position="255"/>
    </location>
</feature>
<protein>
    <recommendedName>
        <fullName evidence="4">histidine kinase</fullName>
        <ecNumber evidence="4">2.7.13.3</ecNumber>
    </recommendedName>
</protein>
<dbReference type="PROSITE" id="PS50109">
    <property type="entry name" value="HIS_KIN"/>
    <property type="match status" value="1"/>
</dbReference>
<dbReference type="CDD" id="cd00082">
    <property type="entry name" value="HisKA"/>
    <property type="match status" value="1"/>
</dbReference>
<dbReference type="InterPro" id="IPR036097">
    <property type="entry name" value="HisK_dim/P_sf"/>
</dbReference>
<feature type="transmembrane region" description="Helical" evidence="10">
    <location>
        <begin position="76"/>
        <end position="95"/>
    </location>
</feature>
<feature type="transmembrane region" description="Helical" evidence="10">
    <location>
        <begin position="203"/>
        <end position="223"/>
    </location>
</feature>
<keyword evidence="8" id="KW-0902">Two-component regulatory system</keyword>
<dbReference type="SMART" id="SM00387">
    <property type="entry name" value="HATPase_c"/>
    <property type="match status" value="1"/>
</dbReference>
<comment type="caution">
    <text evidence="12">The sequence shown here is derived from an EMBL/GenBank/DDBJ whole genome shotgun (WGS) entry which is preliminary data.</text>
</comment>
<dbReference type="InterPro" id="IPR050736">
    <property type="entry name" value="Sensor_HK_Regulatory"/>
</dbReference>
<dbReference type="Proteomes" id="UP000281738">
    <property type="component" value="Unassembled WGS sequence"/>
</dbReference>
<feature type="transmembrane region" description="Helical" evidence="10">
    <location>
        <begin position="21"/>
        <end position="42"/>
    </location>
</feature>
<organism evidence="12 13">
    <name type="scientific">Nocardioides aurantiacus</name>
    <dbReference type="NCBI Taxonomy" id="86796"/>
    <lineage>
        <taxon>Bacteria</taxon>
        <taxon>Bacillati</taxon>
        <taxon>Actinomycetota</taxon>
        <taxon>Actinomycetes</taxon>
        <taxon>Propionibacteriales</taxon>
        <taxon>Nocardioidaceae</taxon>
        <taxon>Nocardioides</taxon>
    </lineage>
</organism>
<evidence type="ECO:0000256" key="6">
    <source>
        <dbReference type="ARBA" id="ARBA00022679"/>
    </source>
</evidence>
<evidence type="ECO:0000256" key="3">
    <source>
        <dbReference type="ARBA" id="ARBA00004236"/>
    </source>
</evidence>
<dbReference type="PROSITE" id="PS51257">
    <property type="entry name" value="PROKAR_LIPOPROTEIN"/>
    <property type="match status" value="1"/>
</dbReference>
<proteinExistence type="predicted"/>
<dbReference type="InterPro" id="IPR036890">
    <property type="entry name" value="HATPase_C_sf"/>
</dbReference>
<dbReference type="SUPFAM" id="SSF47384">
    <property type="entry name" value="Homodimeric domain of signal transducing histidine kinase"/>
    <property type="match status" value="1"/>
</dbReference>
<evidence type="ECO:0000256" key="10">
    <source>
        <dbReference type="SAM" id="Phobius"/>
    </source>
</evidence>
<dbReference type="InterPro" id="IPR003661">
    <property type="entry name" value="HisK_dim/P_dom"/>
</dbReference>
<dbReference type="GO" id="GO:0005509">
    <property type="term" value="F:calcium ion binding"/>
    <property type="evidence" value="ECO:0007669"/>
    <property type="project" value="UniProtKB-ARBA"/>
</dbReference>
<keyword evidence="9 10" id="KW-0472">Membrane</keyword>